<protein>
    <submittedName>
        <fullName evidence="2">Methyltransferase type 11</fullName>
    </submittedName>
</protein>
<keyword evidence="2" id="KW-0489">Methyltransferase</keyword>
<dbReference type="AlphaFoldDB" id="E1QJZ4"/>
<evidence type="ECO:0000313" key="2">
    <source>
        <dbReference type="EMBL" id="ADK85887.1"/>
    </source>
</evidence>
<dbReference type="PANTHER" id="PTHR43591">
    <property type="entry name" value="METHYLTRANSFERASE"/>
    <property type="match status" value="1"/>
</dbReference>
<dbReference type="GO" id="GO:0008757">
    <property type="term" value="F:S-adenosylmethionine-dependent methyltransferase activity"/>
    <property type="evidence" value="ECO:0007669"/>
    <property type="project" value="InterPro"/>
</dbReference>
<dbReference type="KEGG" id="dbr:Deba_2532"/>
<dbReference type="PANTHER" id="PTHR43591:SF24">
    <property type="entry name" value="2-METHOXY-6-POLYPRENYL-1,4-BENZOQUINOL METHYLASE, MITOCHONDRIAL"/>
    <property type="match status" value="1"/>
</dbReference>
<dbReference type="Gene3D" id="3.40.50.150">
    <property type="entry name" value="Vaccinia Virus protein VP39"/>
    <property type="match status" value="2"/>
</dbReference>
<dbReference type="InterPro" id="IPR029063">
    <property type="entry name" value="SAM-dependent_MTases_sf"/>
</dbReference>
<organism evidence="2 3">
    <name type="scientific">Desulfarculus baarsii (strain ATCC 33931 / DSM 2075 / LMG 7858 / VKM B-1802 / 2st14)</name>
    <dbReference type="NCBI Taxonomy" id="644282"/>
    <lineage>
        <taxon>Bacteria</taxon>
        <taxon>Pseudomonadati</taxon>
        <taxon>Thermodesulfobacteriota</taxon>
        <taxon>Desulfarculia</taxon>
        <taxon>Desulfarculales</taxon>
        <taxon>Desulfarculaceae</taxon>
        <taxon>Desulfarculus</taxon>
    </lineage>
</organism>
<keyword evidence="3" id="KW-1185">Reference proteome</keyword>
<gene>
    <name evidence="2" type="ordered locus">Deba_2532</name>
</gene>
<keyword evidence="2" id="KW-0808">Transferase</keyword>
<dbReference type="InterPro" id="IPR013216">
    <property type="entry name" value="Methyltransf_11"/>
</dbReference>
<feature type="domain" description="Methyltransferase type 11" evidence="1">
    <location>
        <begin position="39"/>
        <end position="139"/>
    </location>
</feature>
<dbReference type="GO" id="GO:0032259">
    <property type="term" value="P:methylation"/>
    <property type="evidence" value="ECO:0007669"/>
    <property type="project" value="UniProtKB-KW"/>
</dbReference>
<proteinExistence type="predicted"/>
<sequence>MCNICEQYAAAGFFLKPQIELIPELDVYLDFSNGPVRFLEIGSGPHSRVGAHSSRGQIDHHCIDIKADDYHDYVKSHGLDVAPKYIRPTQGDVYALDNLFPSASFHLVFSMNLLDELDDPLAALEQMINVCRSDGTIVIYNILDRKKEQPTSFAKWSFRIEDKSIMMTREDRSVSLSSYIESKGLHVSRQCTDRFLKMRIHMPEEGYENLRLSWEQGRHETERFWRSVIKPDSKYHAEWMARMDPEKEFDSALLTHVRNFNNNKLAVLDVGAGPCTSLGYKADGIEIRLTASDYYANLFSEILEQNKITPPVKTVFADALHLTQSFSENTFDIVYSRNALDHVLDPIKGLSEMIKVAKVGGLVCVYGHANEGEREFYQGFHQWNFAVENGDLVIWRPYRKYYVSELFRESVTMGTVWGVGSYYAVLYKIKSL</sequence>
<reference evidence="2 3" key="1">
    <citation type="journal article" date="2010" name="Stand. Genomic Sci.">
        <title>Complete genome sequence of Desulfarculus baarsii type strain (2st14).</title>
        <authorList>
            <person name="Sun H."/>
            <person name="Spring S."/>
            <person name="Lapidus A."/>
            <person name="Davenport K."/>
            <person name="Del Rio T.G."/>
            <person name="Tice H."/>
            <person name="Nolan M."/>
            <person name="Copeland A."/>
            <person name="Cheng J.F."/>
            <person name="Lucas S."/>
            <person name="Tapia R."/>
            <person name="Goodwin L."/>
            <person name="Pitluck S."/>
            <person name="Ivanova N."/>
            <person name="Pagani I."/>
            <person name="Mavromatis K."/>
            <person name="Ovchinnikova G."/>
            <person name="Pati A."/>
            <person name="Chen A."/>
            <person name="Palaniappan K."/>
            <person name="Hauser L."/>
            <person name="Chang Y.J."/>
            <person name="Jeffries C.D."/>
            <person name="Detter J.C."/>
            <person name="Han C."/>
            <person name="Rohde M."/>
            <person name="Brambilla E."/>
            <person name="Goker M."/>
            <person name="Woyke T."/>
            <person name="Bristow J."/>
            <person name="Eisen J.A."/>
            <person name="Markowitz V."/>
            <person name="Hugenholtz P."/>
            <person name="Kyrpides N.C."/>
            <person name="Klenk H.P."/>
            <person name="Land M."/>
        </authorList>
    </citation>
    <scope>NUCLEOTIDE SEQUENCE [LARGE SCALE GENOMIC DNA]</scope>
    <source>
        <strain evidence="3">ATCC 33931 / DSM 2075 / LMG 7858 / VKM B-1802 / 2st14</strain>
    </source>
</reference>
<dbReference type="Pfam" id="PF08241">
    <property type="entry name" value="Methyltransf_11"/>
    <property type="match status" value="2"/>
</dbReference>
<accession>E1QJZ4</accession>
<feature type="domain" description="Methyltransferase type 11" evidence="1">
    <location>
        <begin position="268"/>
        <end position="364"/>
    </location>
</feature>
<dbReference type="SUPFAM" id="SSF53335">
    <property type="entry name" value="S-adenosyl-L-methionine-dependent methyltransferases"/>
    <property type="match status" value="2"/>
</dbReference>
<evidence type="ECO:0000313" key="3">
    <source>
        <dbReference type="Proteomes" id="UP000009047"/>
    </source>
</evidence>
<dbReference type="HOGENOM" id="CLU_634189_0_0_7"/>
<dbReference type="EMBL" id="CP002085">
    <property type="protein sequence ID" value="ADK85887.1"/>
    <property type="molecule type" value="Genomic_DNA"/>
</dbReference>
<dbReference type="Proteomes" id="UP000009047">
    <property type="component" value="Chromosome"/>
</dbReference>
<evidence type="ECO:0000259" key="1">
    <source>
        <dbReference type="Pfam" id="PF08241"/>
    </source>
</evidence>
<name>E1QJZ4_DESB2</name>
<dbReference type="CDD" id="cd02440">
    <property type="entry name" value="AdoMet_MTases"/>
    <property type="match status" value="1"/>
</dbReference>
<dbReference type="OrthoDB" id="7342932at2"/>
<dbReference type="eggNOG" id="COG2226">
    <property type="taxonomic scope" value="Bacteria"/>
</dbReference>